<dbReference type="Gene3D" id="2.40.160.20">
    <property type="match status" value="1"/>
</dbReference>
<evidence type="ECO:0000313" key="3">
    <source>
        <dbReference type="Proteomes" id="UP000319040"/>
    </source>
</evidence>
<name>A0A521BX15_SACCC</name>
<dbReference type="Proteomes" id="UP000319040">
    <property type="component" value="Unassembled WGS sequence"/>
</dbReference>
<gene>
    <name evidence="2" type="ORF">SAMN06265379_102162</name>
</gene>
<accession>A0A521BX15</accession>
<feature type="chain" id="PRO_5021762140" evidence="1">
    <location>
        <begin position="22"/>
        <end position="379"/>
    </location>
</feature>
<dbReference type="OrthoDB" id="627554at2"/>
<protein>
    <submittedName>
        <fullName evidence="2">Lipid A 3-O-deacylase (PagL)</fullName>
    </submittedName>
</protein>
<dbReference type="RefSeq" id="WP_142532477.1">
    <property type="nucleotide sequence ID" value="NZ_FXTB01000002.1"/>
</dbReference>
<evidence type="ECO:0000256" key="1">
    <source>
        <dbReference type="SAM" id="SignalP"/>
    </source>
</evidence>
<dbReference type="InterPro" id="IPR018550">
    <property type="entry name" value="Lipid-A_deacylase-rel"/>
</dbReference>
<sequence length="379" mass="43452">MRGFLKWCIGLLFMSYGTLYAQDSEPTNQFRFFEIKGHSGAHLYTGEKLKEALENGYGAIEVRYGWQSNNPDAWQSYFAYPAYGIGWYSGFIGNPDLLGQPGAFYGFISFPLLKPNRHQMVIEPAFGLSYDLNPYNPETNISNDAIGSRFNVYFNLNLGAKYRLNREMDLIYGLDFTHFSNGRMFKPNAGLNMWGLNLGFRYHFNAQQKRVDNAEFPQQILNVRPKPIPKQKAPSIRKSTIAVYGAGGLVQNDENSGTTKQYVTVSTMAEYMYILNAKSGFAVGLDAFYDSSLEKYFPNDNLYFFGFHGGYDLMFWKMALRFQVGSYLHQRARKYKGKFFIRPALKFHATEHLFAQIGLKTQDGFKADWIELGLGVRLW</sequence>
<organism evidence="2 3">
    <name type="scientific">Saccharicrinis carchari</name>
    <dbReference type="NCBI Taxonomy" id="1168039"/>
    <lineage>
        <taxon>Bacteria</taxon>
        <taxon>Pseudomonadati</taxon>
        <taxon>Bacteroidota</taxon>
        <taxon>Bacteroidia</taxon>
        <taxon>Marinilabiliales</taxon>
        <taxon>Marinilabiliaceae</taxon>
        <taxon>Saccharicrinis</taxon>
    </lineage>
</organism>
<keyword evidence="1" id="KW-0732">Signal</keyword>
<proteinExistence type="predicted"/>
<keyword evidence="3" id="KW-1185">Reference proteome</keyword>
<dbReference type="Pfam" id="PF09411">
    <property type="entry name" value="PagL"/>
    <property type="match status" value="1"/>
</dbReference>
<dbReference type="AlphaFoldDB" id="A0A521BX15"/>
<reference evidence="2 3" key="1">
    <citation type="submission" date="2017-05" db="EMBL/GenBank/DDBJ databases">
        <authorList>
            <person name="Varghese N."/>
            <person name="Submissions S."/>
        </authorList>
    </citation>
    <scope>NUCLEOTIDE SEQUENCE [LARGE SCALE GENOMIC DNA]</scope>
    <source>
        <strain evidence="2 3">DSM 27040</strain>
    </source>
</reference>
<evidence type="ECO:0000313" key="2">
    <source>
        <dbReference type="EMBL" id="SMO51747.1"/>
    </source>
</evidence>
<feature type="signal peptide" evidence="1">
    <location>
        <begin position="1"/>
        <end position="21"/>
    </location>
</feature>
<dbReference type="EMBL" id="FXTB01000002">
    <property type="protein sequence ID" value="SMO51747.1"/>
    <property type="molecule type" value="Genomic_DNA"/>
</dbReference>